<dbReference type="Proteomes" id="UP001375743">
    <property type="component" value="Unassembled WGS sequence"/>
</dbReference>
<evidence type="ECO:0000313" key="4">
    <source>
        <dbReference type="Proteomes" id="UP001375743"/>
    </source>
</evidence>
<dbReference type="Pfam" id="PF00353">
    <property type="entry name" value="HemolysinCabind"/>
    <property type="match status" value="4"/>
</dbReference>
<organism evidence="3 4">
    <name type="scientific">Benzoatithermus flavus</name>
    <dbReference type="NCBI Taxonomy" id="3108223"/>
    <lineage>
        <taxon>Bacteria</taxon>
        <taxon>Pseudomonadati</taxon>
        <taxon>Pseudomonadota</taxon>
        <taxon>Alphaproteobacteria</taxon>
        <taxon>Geminicoccales</taxon>
        <taxon>Geminicoccaceae</taxon>
        <taxon>Benzoatithermus</taxon>
    </lineage>
</organism>
<evidence type="ECO:0000256" key="2">
    <source>
        <dbReference type="ARBA" id="ARBA00022525"/>
    </source>
</evidence>
<dbReference type="InterPro" id="IPR011049">
    <property type="entry name" value="Serralysin-like_metalloprot_C"/>
</dbReference>
<keyword evidence="4" id="KW-1185">Reference proteome</keyword>
<proteinExistence type="predicted"/>
<dbReference type="InterPro" id="IPR018511">
    <property type="entry name" value="Hemolysin-typ_Ca-bd_CS"/>
</dbReference>
<evidence type="ECO:0000256" key="1">
    <source>
        <dbReference type="ARBA" id="ARBA00004613"/>
    </source>
</evidence>
<protein>
    <recommendedName>
        <fullName evidence="5">Calcium-binding protein</fullName>
    </recommendedName>
</protein>
<gene>
    <name evidence="3" type="ORF">U1T56_00475</name>
</gene>
<name>A0ABU8XK83_9PROT</name>
<dbReference type="PANTHER" id="PTHR38340:SF1">
    <property type="entry name" value="S-LAYER PROTEIN"/>
    <property type="match status" value="1"/>
</dbReference>
<dbReference type="PANTHER" id="PTHR38340">
    <property type="entry name" value="S-LAYER PROTEIN"/>
    <property type="match status" value="1"/>
</dbReference>
<reference evidence="3 4" key="1">
    <citation type="submission" date="2024-01" db="EMBL/GenBank/DDBJ databases">
        <title>Multi-omics insights into the function and evolution of sodium benzoate biodegradation pathways in Benzoatithermus flavus gen. nov., sp. nov. from hot spring.</title>
        <authorList>
            <person name="Hu C.-J."/>
            <person name="Li W.-J."/>
        </authorList>
    </citation>
    <scope>NUCLEOTIDE SEQUENCE [LARGE SCALE GENOMIC DNA]</scope>
    <source>
        <strain evidence="3 4">SYSU G07066</strain>
    </source>
</reference>
<sequence>MTTKTIRLKGGDDFFCGNAGDDVIYGMGGSDRIHGGAGDDRLFSNDENSFTQWLDGTLTDRESWIDGGAGNDEIESDALHRSTAYGGSGDDSIVSRSHHDAFAWGGAGSDIIGVTGGDGVAKAYGDDGNDNVTVWAPQGRAEGYGGNGDDTLSVDRSLSGLLSGGAGNDLLVVSDATATQVTELDGGTGRDLLQGNTGTIERFVFRAEDTGIGKNADQILFFGEEDTIDLSRIDANGAAPGDAGFRFVGRDENPATGEVGWHRSTIGREAVIVVTFDDGSGNHEIVLRFAEDTKPAASDFLL</sequence>
<comment type="caution">
    <text evidence="3">The sequence shown here is derived from an EMBL/GenBank/DDBJ whole genome shotgun (WGS) entry which is preliminary data.</text>
</comment>
<dbReference type="EMBL" id="JBBLZC010000001">
    <property type="protein sequence ID" value="MEK0081610.1"/>
    <property type="molecule type" value="Genomic_DNA"/>
</dbReference>
<dbReference type="PRINTS" id="PR00313">
    <property type="entry name" value="CABNDNGRPT"/>
</dbReference>
<comment type="subcellular location">
    <subcellularLocation>
        <location evidence="1">Secreted</location>
    </subcellularLocation>
</comment>
<accession>A0ABU8XK83</accession>
<evidence type="ECO:0008006" key="5">
    <source>
        <dbReference type="Google" id="ProtNLM"/>
    </source>
</evidence>
<keyword evidence="2" id="KW-0964">Secreted</keyword>
<dbReference type="SUPFAM" id="SSF51120">
    <property type="entry name" value="beta-Roll"/>
    <property type="match status" value="1"/>
</dbReference>
<dbReference type="InterPro" id="IPR050557">
    <property type="entry name" value="RTX_toxin/Mannuronan_C5-epim"/>
</dbReference>
<dbReference type="Gene3D" id="2.160.20.160">
    <property type="match status" value="1"/>
</dbReference>
<dbReference type="PROSITE" id="PS00330">
    <property type="entry name" value="HEMOLYSIN_CALCIUM"/>
    <property type="match status" value="1"/>
</dbReference>
<dbReference type="InterPro" id="IPR001343">
    <property type="entry name" value="Hemolysn_Ca-bd"/>
</dbReference>
<evidence type="ECO:0000313" key="3">
    <source>
        <dbReference type="EMBL" id="MEK0081610.1"/>
    </source>
</evidence>
<dbReference type="RefSeq" id="WP_418157462.1">
    <property type="nucleotide sequence ID" value="NZ_JBBLZC010000001.1"/>
</dbReference>